<accession>A0A0H3J7M0</accession>
<organism evidence="2 5">
    <name type="scientific">Clostridium pasteurianum DSM 525 = ATCC 6013</name>
    <dbReference type="NCBI Taxonomy" id="1262449"/>
    <lineage>
        <taxon>Bacteria</taxon>
        <taxon>Bacillati</taxon>
        <taxon>Bacillota</taxon>
        <taxon>Clostridia</taxon>
        <taxon>Eubacteriales</taxon>
        <taxon>Clostridiaceae</taxon>
        <taxon>Clostridium</taxon>
    </lineage>
</organism>
<dbReference type="Proteomes" id="UP000028042">
    <property type="component" value="Unassembled WGS sequence"/>
</dbReference>
<dbReference type="Proteomes" id="UP000030905">
    <property type="component" value="Chromosome"/>
</dbReference>
<dbReference type="EMBL" id="JPGY02000001">
    <property type="protein sequence ID" value="KRU13008.1"/>
    <property type="molecule type" value="Genomic_DNA"/>
</dbReference>
<sequence length="148" mass="17078">MKKSINILLIALLFWFTLDITGFSLGKFHLVESPGILSADAFWWIIFVACSILFLLKEKQGKYVLSIFLAAWAVIQYSSHWNYTIFGATEIKLKGYNEYFANTYHIIPASDNILIPDLYHIILHILIISLLVLIIIYILKQRNVKISN</sequence>
<dbReference type="eggNOG" id="ENOG5031XTT">
    <property type="taxonomic scope" value="Bacteria"/>
</dbReference>
<evidence type="ECO:0000313" key="3">
    <source>
        <dbReference type="EMBL" id="KRU13008.1"/>
    </source>
</evidence>
<keyword evidence="1" id="KW-0472">Membrane</keyword>
<dbReference type="RefSeq" id="WP_003447099.1">
    <property type="nucleotide sequence ID" value="NZ_ANZB01000013.1"/>
</dbReference>
<protein>
    <submittedName>
        <fullName evidence="2">Uncharacterized protein</fullName>
    </submittedName>
</protein>
<dbReference type="GeneID" id="93073102"/>
<reference evidence="2 5" key="1">
    <citation type="journal article" date="2015" name="Genome Announc.">
        <title>Complete Genome Sequence of the Nitrogen-Fixing and Solvent-Producing Clostridium pasteurianum DSM 525.</title>
        <authorList>
            <person name="Poehlein A."/>
            <person name="Grosse-Honebrink A."/>
            <person name="Zhang Y."/>
            <person name="Minton N.P."/>
            <person name="Daniel R."/>
        </authorList>
    </citation>
    <scope>NUCLEOTIDE SEQUENCE [LARGE SCALE GENOMIC DNA]</scope>
    <source>
        <strain evidence="2">DSM 525</strain>
        <strain evidence="5">DSM 525 / ATCC 6013</strain>
    </source>
</reference>
<reference evidence="3 4" key="3">
    <citation type="journal article" name="Genome Announc.">
        <title>Improved Draft Genome Sequence of Clostridium pasteurianum Strain ATCC 6013 (DSM 525) Using a Hybrid Next-Generation Sequencing Approach.</title>
        <authorList>
            <person name="Pyne M.E."/>
            <person name="Utturkar S."/>
            <person name="Brown S.D."/>
            <person name="Moo-Young M."/>
            <person name="Chung D.A."/>
            <person name="Chou C.P."/>
        </authorList>
    </citation>
    <scope>NUCLEOTIDE SEQUENCE [LARGE SCALE GENOMIC DNA]</scope>
    <source>
        <strain evidence="3 4">ATCC 6013</strain>
    </source>
</reference>
<name>A0A0H3J7M0_CLOPA</name>
<dbReference type="AlphaFoldDB" id="A0A0H3J7M0"/>
<proteinExistence type="predicted"/>
<dbReference type="KEGG" id="cpae:CPAST_c08950"/>
<evidence type="ECO:0000313" key="5">
    <source>
        <dbReference type="Proteomes" id="UP000030905"/>
    </source>
</evidence>
<dbReference type="PATRIC" id="fig|1262449.3.peg.3318"/>
<feature type="transmembrane region" description="Helical" evidence="1">
    <location>
        <begin position="118"/>
        <end position="139"/>
    </location>
</feature>
<gene>
    <name evidence="2" type="ORF">CLPA_c08950</name>
    <name evidence="3" type="ORF">CP6013_02256</name>
</gene>
<evidence type="ECO:0000313" key="4">
    <source>
        <dbReference type="Proteomes" id="UP000028042"/>
    </source>
</evidence>
<evidence type="ECO:0000256" key="1">
    <source>
        <dbReference type="SAM" id="Phobius"/>
    </source>
</evidence>
<evidence type="ECO:0000313" key="2">
    <source>
        <dbReference type="EMBL" id="AJA50983.1"/>
    </source>
</evidence>
<reference evidence="3" key="2">
    <citation type="submission" date="2015-10" db="EMBL/GenBank/DDBJ databases">
        <title>Improved Draft Genome Sequence of Clostridium pasteurianum Strain ATCC 6013 (DSM 525) Using a Hybrid Next-Generation Sequencing Approach.</title>
        <authorList>
            <person name="Pyne M.E."/>
            <person name="Utturkar S.M."/>
            <person name="Brown S.D."/>
            <person name="Moo-Young M."/>
            <person name="Chung D.A."/>
            <person name="Chou P.C."/>
        </authorList>
    </citation>
    <scope>NUCLEOTIDE SEQUENCE</scope>
    <source>
        <strain evidence="3">ATCC 6013</strain>
    </source>
</reference>
<dbReference type="KEGG" id="cpat:CLPA_c08950"/>
<keyword evidence="5" id="KW-1185">Reference proteome</keyword>
<feature type="transmembrane region" description="Helical" evidence="1">
    <location>
        <begin position="36"/>
        <end position="56"/>
    </location>
</feature>
<feature type="transmembrane region" description="Helical" evidence="1">
    <location>
        <begin position="63"/>
        <end position="79"/>
    </location>
</feature>
<keyword evidence="1" id="KW-0812">Transmembrane</keyword>
<dbReference type="EMBL" id="CP009268">
    <property type="protein sequence ID" value="AJA50983.1"/>
    <property type="molecule type" value="Genomic_DNA"/>
</dbReference>
<keyword evidence="1" id="KW-1133">Transmembrane helix</keyword>